<feature type="region of interest" description="Disordered" evidence="1">
    <location>
        <begin position="694"/>
        <end position="740"/>
    </location>
</feature>
<feature type="region of interest" description="Disordered" evidence="1">
    <location>
        <begin position="253"/>
        <end position="285"/>
    </location>
</feature>
<evidence type="ECO:0000313" key="3">
    <source>
        <dbReference type="Proteomes" id="UP001497497"/>
    </source>
</evidence>
<proteinExistence type="predicted"/>
<dbReference type="AlphaFoldDB" id="A0AAV2IQ28"/>
<accession>A0AAV2IQ28</accession>
<feature type="compositionally biased region" description="Polar residues" evidence="1">
    <location>
        <begin position="611"/>
        <end position="630"/>
    </location>
</feature>
<feature type="compositionally biased region" description="Polar residues" evidence="1">
    <location>
        <begin position="481"/>
        <end position="497"/>
    </location>
</feature>
<feature type="region of interest" description="Disordered" evidence="1">
    <location>
        <begin position="600"/>
        <end position="635"/>
    </location>
</feature>
<protein>
    <submittedName>
        <fullName evidence="2">Uncharacterized protein</fullName>
    </submittedName>
</protein>
<comment type="caution">
    <text evidence="2">The sequence shown here is derived from an EMBL/GenBank/DDBJ whole genome shotgun (WGS) entry which is preliminary data.</text>
</comment>
<organism evidence="2 3">
    <name type="scientific">Lymnaea stagnalis</name>
    <name type="common">Great pond snail</name>
    <name type="synonym">Helix stagnalis</name>
    <dbReference type="NCBI Taxonomy" id="6523"/>
    <lineage>
        <taxon>Eukaryota</taxon>
        <taxon>Metazoa</taxon>
        <taxon>Spiralia</taxon>
        <taxon>Lophotrochozoa</taxon>
        <taxon>Mollusca</taxon>
        <taxon>Gastropoda</taxon>
        <taxon>Heterobranchia</taxon>
        <taxon>Euthyneura</taxon>
        <taxon>Panpulmonata</taxon>
        <taxon>Hygrophila</taxon>
        <taxon>Lymnaeoidea</taxon>
        <taxon>Lymnaeidae</taxon>
        <taxon>Lymnaea</taxon>
    </lineage>
</organism>
<sequence length="845" mass="96078">MFDQGSLYRTLHRTYNMHTADWNTKVIRRAMDMLGHKVLDFDGIYNVRVAFTTYEHSDMKGMLVNKRLLLRTLKLCGRVISPMKLLHRIKHMRAHLEEKGRIQLYEFFNLILWCEWYPAFDPEKVESASGKNDYLFRVVDFHRLLSHHDERMFNRLDAQYLKEERNFGREAPGPRSAFADPVVDTGHRIGQAEYHKEKYRHLKQEVVESEKRVHCAHAGSVRDRPISAPDLNGYKLTKAETGGLLSGQFRKRIQSAPSRGLSRDSERPHVTESMRSPTPRVVTPGDLSDVEAKMKELNFDISTLDCKIQLQLEAEMDFFIPGYKDRLPKQKQEEAVLPEAKKKPRLWTAERIKDLTYPHVALPPTHAKTCDARFRGWDDVNTQPGHHVVLDTRTHEQSEKGKLLSKLERRTMTPVLHVHPGYIVRYNKRANFARTNHLLRKHPCTSDVEPKGLDNGPRVGDPLNEGLPEEKVADENDRVSSKTYTEMSESQMASLSVGSKHADSTVDGRQQPREVNDGQVAPTLAQLVPVPYMEHSGPKIVNVGQIGTISLLENIQEAAELEDRFTTCSTINHHSHEEDASHRDTQRTKMADVHKLSAFDDADAREPPRGQNISNLTNHRNCGSHPSQRVKSPHGKLREFCSAPVRGNDPIPTSPGLLGEKMKVNEKRSMHTSRETLTSEVPGHRIGRWRHSRAVNPDAGRTRGISGTSKMRPNKAGRMNTSENETIDSKGLQKRNAGNSSAEQTADFIECLREEIPQSVSLDGRSGDELDTVNRFVQMPDAPANSQNLNSKIHLCQLKPNNFTCPKHADETKITRQKARSRLIGRIQNPNYRLYGNRNGIIYAV</sequence>
<gene>
    <name evidence="2" type="ORF">GSLYS_00020386001</name>
</gene>
<feature type="compositionally biased region" description="Basic and acidic residues" evidence="1">
    <location>
        <begin position="468"/>
        <end position="480"/>
    </location>
</feature>
<evidence type="ECO:0000313" key="2">
    <source>
        <dbReference type="EMBL" id="CAL1547028.1"/>
    </source>
</evidence>
<keyword evidence="3" id="KW-1185">Reference proteome</keyword>
<name>A0AAV2IQ28_LYMST</name>
<feature type="compositionally biased region" description="Basic and acidic residues" evidence="1">
    <location>
        <begin position="261"/>
        <end position="272"/>
    </location>
</feature>
<feature type="compositionally biased region" description="Basic and acidic residues" evidence="1">
    <location>
        <begin position="500"/>
        <end position="516"/>
    </location>
</feature>
<dbReference type="EMBL" id="CAXITT010000894">
    <property type="protein sequence ID" value="CAL1547028.1"/>
    <property type="molecule type" value="Genomic_DNA"/>
</dbReference>
<dbReference type="Proteomes" id="UP001497497">
    <property type="component" value="Unassembled WGS sequence"/>
</dbReference>
<feature type="region of interest" description="Disordered" evidence="1">
    <location>
        <begin position="443"/>
        <end position="517"/>
    </location>
</feature>
<evidence type="ECO:0000256" key="1">
    <source>
        <dbReference type="SAM" id="MobiDB-lite"/>
    </source>
</evidence>
<reference evidence="2 3" key="1">
    <citation type="submission" date="2024-04" db="EMBL/GenBank/DDBJ databases">
        <authorList>
            <consortium name="Genoscope - CEA"/>
            <person name="William W."/>
        </authorList>
    </citation>
    <scope>NUCLEOTIDE SEQUENCE [LARGE SCALE GENOMIC DNA]</scope>
</reference>